<gene>
    <name evidence="5" type="ORF">EZS27_025355</name>
</gene>
<keyword evidence="2" id="KW-0479">Metal-binding</keyword>
<organism evidence="5">
    <name type="scientific">termite gut metagenome</name>
    <dbReference type="NCBI Taxonomy" id="433724"/>
    <lineage>
        <taxon>unclassified sequences</taxon>
        <taxon>metagenomes</taxon>
        <taxon>organismal metagenomes</taxon>
    </lineage>
</organism>
<evidence type="ECO:0000313" key="5">
    <source>
        <dbReference type="EMBL" id="KAA6325433.1"/>
    </source>
</evidence>
<evidence type="ECO:0000256" key="2">
    <source>
        <dbReference type="ARBA" id="ARBA00022723"/>
    </source>
</evidence>
<accession>A0A5J4QYD8</accession>
<dbReference type="Pfam" id="PF01979">
    <property type="entry name" value="Amidohydro_1"/>
    <property type="match status" value="1"/>
</dbReference>
<dbReference type="EC" id="3.5.2.3" evidence="5"/>
<evidence type="ECO:0000259" key="4">
    <source>
        <dbReference type="Pfam" id="PF01979"/>
    </source>
</evidence>
<comment type="cofactor">
    <cofactor evidence="1">
        <name>Zn(2+)</name>
        <dbReference type="ChEBI" id="CHEBI:29105"/>
    </cofactor>
</comment>
<dbReference type="GO" id="GO:0005737">
    <property type="term" value="C:cytoplasm"/>
    <property type="evidence" value="ECO:0007669"/>
    <property type="project" value="TreeGrafter"/>
</dbReference>
<dbReference type="InterPro" id="IPR011059">
    <property type="entry name" value="Metal-dep_hydrolase_composite"/>
</dbReference>
<dbReference type="EMBL" id="SNRY01002363">
    <property type="protein sequence ID" value="KAA6325433.1"/>
    <property type="molecule type" value="Genomic_DNA"/>
</dbReference>
<dbReference type="SUPFAM" id="SSF51556">
    <property type="entry name" value="Metallo-dependent hydrolases"/>
    <property type="match status" value="1"/>
</dbReference>
<proteinExistence type="predicted"/>
<dbReference type="GO" id="GO:0004038">
    <property type="term" value="F:allantoinase activity"/>
    <property type="evidence" value="ECO:0007669"/>
    <property type="project" value="TreeGrafter"/>
</dbReference>
<dbReference type="CDD" id="cd01318">
    <property type="entry name" value="DHOase_IIb"/>
    <property type="match status" value="1"/>
</dbReference>
<dbReference type="SUPFAM" id="SSF51338">
    <property type="entry name" value="Composite domain of metallo-dependent hydrolases"/>
    <property type="match status" value="1"/>
</dbReference>
<dbReference type="InterPro" id="IPR002195">
    <property type="entry name" value="Dihydroorotase_CS"/>
</dbReference>
<dbReference type="PANTHER" id="PTHR43668:SF4">
    <property type="entry name" value="ALLANTOINASE"/>
    <property type="match status" value="1"/>
</dbReference>
<dbReference type="GO" id="GO:0046872">
    <property type="term" value="F:metal ion binding"/>
    <property type="evidence" value="ECO:0007669"/>
    <property type="project" value="UniProtKB-KW"/>
</dbReference>
<dbReference type="InterPro" id="IPR050138">
    <property type="entry name" value="DHOase/Allantoinase_Hydrolase"/>
</dbReference>
<reference evidence="5" key="1">
    <citation type="submission" date="2019-03" db="EMBL/GenBank/DDBJ databases">
        <title>Single cell metagenomics reveals metabolic interactions within the superorganism composed of flagellate Streblomastix strix and complex community of Bacteroidetes bacteria on its surface.</title>
        <authorList>
            <person name="Treitli S.C."/>
            <person name="Kolisko M."/>
            <person name="Husnik F."/>
            <person name="Keeling P."/>
            <person name="Hampl V."/>
        </authorList>
    </citation>
    <scope>NUCLEOTIDE SEQUENCE</scope>
    <source>
        <strain evidence="5">STM</strain>
    </source>
</reference>
<dbReference type="GO" id="GO:0006145">
    <property type="term" value="P:purine nucleobase catabolic process"/>
    <property type="evidence" value="ECO:0007669"/>
    <property type="project" value="TreeGrafter"/>
</dbReference>
<dbReference type="NCBIfam" id="NF006688">
    <property type="entry name" value="PRK09236.1"/>
    <property type="match status" value="1"/>
</dbReference>
<feature type="domain" description="Amidohydrolase-related" evidence="4">
    <location>
        <begin position="53"/>
        <end position="425"/>
    </location>
</feature>
<dbReference type="Gene3D" id="2.30.40.10">
    <property type="entry name" value="Urease, subunit C, domain 1"/>
    <property type="match status" value="1"/>
</dbReference>
<dbReference type="GO" id="GO:0004151">
    <property type="term" value="F:dihydroorotase activity"/>
    <property type="evidence" value="ECO:0007669"/>
    <property type="project" value="UniProtKB-EC"/>
</dbReference>
<sequence>MRRTLLKNAVIVNEGKCVQGSVVIEGEIIKEILGDEQEPLSPCQETIDVLGGYLLPGIIDEHVHFRNPGFTYKADIVSESRAAVAGGVTSIMDMPNTNPQTVTMEALSRKFDEMGTKSLVNYSCYFGATNENYTEFRCLDAHRVCGIKVFMGSSTGDMLVNKRKSLQHVFGETDLLIATHCEDQTIIKKNTEKYRKEDDDLSLEYHSLIRSVDACYASSFVAVQLAKEMGTRLHVLHLTTAKELGLLADTPLNEDKRITAEVCVPHLLFTSSDYSVLGSFIKCNPAIKDVFDKEALRSAVNAGLIDVIATDHAPHLLGDKEGGALKAASGMPMVQFALLSMLRLVDEGVFGIEKVVEKMCHAPAKIYTIYNRGYIRTGYQADLVVVKPVTSWRLTGNDILSKCKWSPLEGEIFNYRIEKTFVNGCLVYSDRQIINENHRGQELKFRIKNE</sequence>
<dbReference type="AlphaFoldDB" id="A0A5J4QYD8"/>
<dbReference type="Gene3D" id="3.20.20.140">
    <property type="entry name" value="Metal-dependent hydrolases"/>
    <property type="match status" value="1"/>
</dbReference>
<evidence type="ECO:0000256" key="1">
    <source>
        <dbReference type="ARBA" id="ARBA00001947"/>
    </source>
</evidence>
<dbReference type="InterPro" id="IPR006680">
    <property type="entry name" value="Amidohydro-rel"/>
</dbReference>
<dbReference type="PROSITE" id="PS00483">
    <property type="entry name" value="DIHYDROOROTASE_2"/>
    <property type="match status" value="1"/>
</dbReference>
<dbReference type="PANTHER" id="PTHR43668">
    <property type="entry name" value="ALLANTOINASE"/>
    <property type="match status" value="1"/>
</dbReference>
<dbReference type="InterPro" id="IPR032466">
    <property type="entry name" value="Metal_Hydrolase"/>
</dbReference>
<protein>
    <submittedName>
        <fullName evidence="5">Dihydroorotase</fullName>
        <ecNumber evidence="5">3.5.2.3</ecNumber>
    </submittedName>
</protein>
<name>A0A5J4QYD8_9ZZZZ</name>
<evidence type="ECO:0000256" key="3">
    <source>
        <dbReference type="ARBA" id="ARBA00022801"/>
    </source>
</evidence>
<keyword evidence="3 5" id="KW-0378">Hydrolase</keyword>
<comment type="caution">
    <text evidence="5">The sequence shown here is derived from an EMBL/GenBank/DDBJ whole genome shotgun (WGS) entry which is preliminary data.</text>
</comment>